<sequence length="162" mass="18165">MIEDLMTPLDPVEEFMSFCQQRDISALPPLSGPEAVWKRLACWRGGALVETVASWEIRCYSLLGCCWNLEAQPVKYFPSVPGSPQPISGMYREEQRMELVWSGPPPGRRKGLVILLVLHPWLHNPGWPWGRPGVASSVYGCDLIFRLALNNGFHPPPHSTVS</sequence>
<proteinExistence type="predicted"/>
<dbReference type="EMBL" id="JAHRIP010015976">
    <property type="protein sequence ID" value="MEQ2286006.1"/>
    <property type="molecule type" value="Genomic_DNA"/>
</dbReference>
<evidence type="ECO:0000313" key="1">
    <source>
        <dbReference type="EMBL" id="MEQ2286006.1"/>
    </source>
</evidence>
<accession>A0ABV0XXB5</accession>
<evidence type="ECO:0000313" key="2">
    <source>
        <dbReference type="Proteomes" id="UP001469553"/>
    </source>
</evidence>
<gene>
    <name evidence="1" type="ORF">AMECASPLE_037780</name>
</gene>
<name>A0ABV0XXB5_9TELE</name>
<protein>
    <submittedName>
        <fullName evidence="1">Uncharacterized protein</fullName>
    </submittedName>
</protein>
<keyword evidence="2" id="KW-1185">Reference proteome</keyword>
<dbReference type="Proteomes" id="UP001469553">
    <property type="component" value="Unassembled WGS sequence"/>
</dbReference>
<organism evidence="1 2">
    <name type="scientific">Ameca splendens</name>
    <dbReference type="NCBI Taxonomy" id="208324"/>
    <lineage>
        <taxon>Eukaryota</taxon>
        <taxon>Metazoa</taxon>
        <taxon>Chordata</taxon>
        <taxon>Craniata</taxon>
        <taxon>Vertebrata</taxon>
        <taxon>Euteleostomi</taxon>
        <taxon>Actinopterygii</taxon>
        <taxon>Neopterygii</taxon>
        <taxon>Teleostei</taxon>
        <taxon>Neoteleostei</taxon>
        <taxon>Acanthomorphata</taxon>
        <taxon>Ovalentaria</taxon>
        <taxon>Atherinomorphae</taxon>
        <taxon>Cyprinodontiformes</taxon>
        <taxon>Goodeidae</taxon>
        <taxon>Ameca</taxon>
    </lineage>
</organism>
<comment type="caution">
    <text evidence="1">The sequence shown here is derived from an EMBL/GenBank/DDBJ whole genome shotgun (WGS) entry which is preliminary data.</text>
</comment>
<reference evidence="1 2" key="1">
    <citation type="submission" date="2021-06" db="EMBL/GenBank/DDBJ databases">
        <authorList>
            <person name="Palmer J.M."/>
        </authorList>
    </citation>
    <scope>NUCLEOTIDE SEQUENCE [LARGE SCALE GENOMIC DNA]</scope>
    <source>
        <strain evidence="1 2">AS_MEX2019</strain>
        <tissue evidence="1">Muscle</tissue>
    </source>
</reference>